<dbReference type="KEGG" id="tga:TGAM_1962"/>
<protein>
    <recommendedName>
        <fullName evidence="9">DNA-directed RNA polymerase subunit Rpo10</fullName>
        <ecNumber evidence="9">2.7.7.6</ecNumber>
    </recommendedName>
    <alternativeName>
        <fullName evidence="9">DNA-directed RNA polymerase subunit N</fullName>
    </alternativeName>
</protein>
<feature type="binding site" evidence="9">
    <location>
        <position position="49"/>
    </location>
    <ligand>
        <name>Zn(2+)</name>
        <dbReference type="ChEBI" id="CHEBI:29105"/>
    </ligand>
</feature>
<sequence>MRCEKMIVPVRCFTCGKVLADKYYEFRKRVEAGEDPGKVLDDLGVERYCCRRTLLSHVELIDQVMVYKVY</sequence>
<dbReference type="InterPro" id="IPR020789">
    <property type="entry name" value="RNA_pol_suN_Zn-BS"/>
</dbReference>
<comment type="similarity">
    <text evidence="9">Belongs to the archaeal Rpo10/eukaryotic RPB10 RNA polymerase subunit family.</text>
</comment>
<dbReference type="PANTHER" id="PTHR23431">
    <property type="entry name" value="DNA-DIRECTED RNA POLYMERASES I, II, AND III SUBUNIT RPABC5 FAMILY MEMBER"/>
    <property type="match status" value="1"/>
</dbReference>
<dbReference type="STRING" id="593117.TGAM_1962"/>
<gene>
    <name evidence="9 10" type="primary">rpoN</name>
    <name evidence="9" type="synonym">rpo10</name>
    <name evidence="10" type="ordered locus">TGAM_1962</name>
</gene>
<dbReference type="GO" id="GO:0006351">
    <property type="term" value="P:DNA-templated transcription"/>
    <property type="evidence" value="ECO:0007669"/>
    <property type="project" value="UniProtKB-UniRule"/>
</dbReference>
<dbReference type="PATRIC" id="fig|593117.10.peg.1972"/>
<keyword evidence="2 9" id="KW-0240">DNA-directed RNA polymerase</keyword>
<evidence type="ECO:0000256" key="7">
    <source>
        <dbReference type="ARBA" id="ARBA00022833"/>
    </source>
</evidence>
<dbReference type="EMBL" id="CP001398">
    <property type="protein sequence ID" value="ACS34464.1"/>
    <property type="molecule type" value="Genomic_DNA"/>
</dbReference>
<dbReference type="GO" id="GO:0003899">
    <property type="term" value="F:DNA-directed RNA polymerase activity"/>
    <property type="evidence" value="ECO:0007669"/>
    <property type="project" value="UniProtKB-UniRule"/>
</dbReference>
<evidence type="ECO:0000256" key="5">
    <source>
        <dbReference type="ARBA" id="ARBA00022695"/>
    </source>
</evidence>
<keyword evidence="8 9" id="KW-0804">Transcription</keyword>
<comment type="cofactor">
    <cofactor evidence="9">
        <name>Zn(2+)</name>
        <dbReference type="ChEBI" id="CHEBI:29105"/>
    </cofactor>
    <text evidence="9">Binds 1 zinc ion.</text>
</comment>
<evidence type="ECO:0000256" key="6">
    <source>
        <dbReference type="ARBA" id="ARBA00022723"/>
    </source>
</evidence>
<dbReference type="Proteomes" id="UP000001488">
    <property type="component" value="Chromosome"/>
</dbReference>
<proteinExistence type="inferred from homology"/>
<evidence type="ECO:0000313" key="10">
    <source>
        <dbReference type="EMBL" id="ACS34464.1"/>
    </source>
</evidence>
<feature type="binding site" evidence="9">
    <location>
        <position position="12"/>
    </location>
    <ligand>
        <name>Zn(2+)</name>
        <dbReference type="ChEBI" id="CHEBI:29105"/>
    </ligand>
</feature>
<dbReference type="InterPro" id="IPR023580">
    <property type="entry name" value="RNA_pol_su_RPB10"/>
</dbReference>
<name>C5A245_THEGJ</name>
<reference evidence="10 11" key="1">
    <citation type="journal article" date="2007" name="Genome Biol.">
        <title>Genome analysis and genome-wide proteomics of Thermococcus gammatolerans, the most radioresistant organism known amongst the Archaea.</title>
        <authorList>
            <person name="Zivanovic Y."/>
            <person name="Armengaud J."/>
            <person name="Lagorce A."/>
            <person name="Leplat C."/>
            <person name="Guerin P."/>
            <person name="Dutertre M."/>
            <person name="Anthouard V."/>
            <person name="Forterre P."/>
            <person name="Wincker P."/>
            <person name="Confalonieri F."/>
        </authorList>
    </citation>
    <scope>NUCLEOTIDE SEQUENCE [LARGE SCALE GENOMIC DNA]</scope>
    <source>
        <strain evidence="11">DSM 15229 / JCM 11827 / EJ3</strain>
    </source>
</reference>
<keyword evidence="11" id="KW-1185">Reference proteome</keyword>
<keyword evidence="5 9" id="KW-0548">Nucleotidyltransferase</keyword>
<evidence type="ECO:0000256" key="3">
    <source>
        <dbReference type="ARBA" id="ARBA00022490"/>
    </source>
</evidence>
<dbReference type="GO" id="GO:0000428">
    <property type="term" value="C:DNA-directed RNA polymerase complex"/>
    <property type="evidence" value="ECO:0007669"/>
    <property type="project" value="UniProtKB-KW"/>
</dbReference>
<dbReference type="GO" id="GO:0008270">
    <property type="term" value="F:zinc ion binding"/>
    <property type="evidence" value="ECO:0007669"/>
    <property type="project" value="UniProtKB-UniRule"/>
</dbReference>
<evidence type="ECO:0000256" key="9">
    <source>
        <dbReference type="HAMAP-Rule" id="MF_00250"/>
    </source>
</evidence>
<dbReference type="EC" id="2.7.7.6" evidence="9"/>
<comment type="function">
    <text evidence="9">DNA-dependent RNA polymerase (RNAP) catalyzes the transcription of DNA into RNA using the four ribonucleoside triphosphates as substrates.</text>
</comment>
<organism evidence="10 11">
    <name type="scientific">Thermococcus gammatolerans (strain DSM 15229 / JCM 11827 / EJ3)</name>
    <dbReference type="NCBI Taxonomy" id="593117"/>
    <lineage>
        <taxon>Archaea</taxon>
        <taxon>Methanobacteriati</taxon>
        <taxon>Methanobacteriota</taxon>
        <taxon>Thermococci</taxon>
        <taxon>Thermococcales</taxon>
        <taxon>Thermococcaceae</taxon>
        <taxon>Thermococcus</taxon>
    </lineage>
</organism>
<dbReference type="NCBIfam" id="NF003089">
    <property type="entry name" value="PRK04016.1"/>
    <property type="match status" value="1"/>
</dbReference>
<dbReference type="PaxDb" id="593117-TGAM_1962"/>
<comment type="subunit">
    <text evidence="9">Part of the RNA polymerase complex.</text>
</comment>
<dbReference type="PIRSF" id="PIRSF005653">
    <property type="entry name" value="RNA_pol_N/8_sub"/>
    <property type="match status" value="1"/>
</dbReference>
<keyword evidence="3 9" id="KW-0963">Cytoplasm</keyword>
<keyword evidence="7 9" id="KW-0862">Zinc</keyword>
<dbReference type="GO" id="GO:0005737">
    <property type="term" value="C:cytoplasm"/>
    <property type="evidence" value="ECO:0007669"/>
    <property type="project" value="UniProtKB-SubCell"/>
</dbReference>
<dbReference type="FunFam" id="1.10.10.60:FF:000335">
    <property type="entry name" value="DNA-directed RNA polymerase subunit N, putative"/>
    <property type="match status" value="1"/>
</dbReference>
<dbReference type="PANTHER" id="PTHR23431:SF3">
    <property type="entry name" value="DNA-DIRECTED RNA POLYMERASES I, II, AND III SUBUNIT RPABC5"/>
    <property type="match status" value="1"/>
</dbReference>
<evidence type="ECO:0000256" key="1">
    <source>
        <dbReference type="ARBA" id="ARBA00004496"/>
    </source>
</evidence>
<evidence type="ECO:0000256" key="4">
    <source>
        <dbReference type="ARBA" id="ARBA00022679"/>
    </source>
</evidence>
<accession>C5A245</accession>
<dbReference type="eggNOG" id="arCOG04244">
    <property type="taxonomic scope" value="Archaea"/>
</dbReference>
<comment type="catalytic activity">
    <reaction evidence="9">
        <text>RNA(n) + a ribonucleoside 5'-triphosphate = RNA(n+1) + diphosphate</text>
        <dbReference type="Rhea" id="RHEA:21248"/>
        <dbReference type="Rhea" id="RHEA-COMP:14527"/>
        <dbReference type="Rhea" id="RHEA-COMP:17342"/>
        <dbReference type="ChEBI" id="CHEBI:33019"/>
        <dbReference type="ChEBI" id="CHEBI:61557"/>
        <dbReference type="ChEBI" id="CHEBI:140395"/>
        <dbReference type="EC" id="2.7.7.6"/>
    </reaction>
</comment>
<dbReference type="AlphaFoldDB" id="C5A245"/>
<evidence type="ECO:0000313" key="11">
    <source>
        <dbReference type="Proteomes" id="UP000001488"/>
    </source>
</evidence>
<feature type="binding site" evidence="9">
    <location>
        <position position="50"/>
    </location>
    <ligand>
        <name>Zn(2+)</name>
        <dbReference type="ChEBI" id="CHEBI:29105"/>
    </ligand>
</feature>
<dbReference type="Pfam" id="PF01194">
    <property type="entry name" value="RNA_pol_N"/>
    <property type="match status" value="1"/>
</dbReference>
<dbReference type="PROSITE" id="PS01112">
    <property type="entry name" value="RNA_POL_N_8KD"/>
    <property type="match status" value="1"/>
</dbReference>
<dbReference type="InterPro" id="IPR000268">
    <property type="entry name" value="RPABC5/Rpb10"/>
</dbReference>
<dbReference type="Gene3D" id="1.10.10.60">
    <property type="entry name" value="Homeodomain-like"/>
    <property type="match status" value="1"/>
</dbReference>
<keyword evidence="6 9" id="KW-0479">Metal-binding</keyword>
<dbReference type="SUPFAM" id="SSF46924">
    <property type="entry name" value="RNA polymerase subunit RPB10"/>
    <property type="match status" value="1"/>
</dbReference>
<evidence type="ECO:0000256" key="8">
    <source>
        <dbReference type="ARBA" id="ARBA00023163"/>
    </source>
</evidence>
<dbReference type="HOGENOM" id="CLU_143122_2_1_2"/>
<dbReference type="HAMAP" id="MF_00250">
    <property type="entry name" value="RNApol_arch_Rpo10"/>
    <property type="match status" value="1"/>
</dbReference>
<evidence type="ECO:0000256" key="2">
    <source>
        <dbReference type="ARBA" id="ARBA00022478"/>
    </source>
</evidence>
<feature type="binding site" evidence="9">
    <location>
        <position position="15"/>
    </location>
    <ligand>
        <name>Zn(2+)</name>
        <dbReference type="ChEBI" id="CHEBI:29105"/>
    </ligand>
</feature>
<keyword evidence="4 9" id="KW-0808">Transferase</keyword>
<comment type="subcellular location">
    <subcellularLocation>
        <location evidence="1 9">Cytoplasm</location>
    </subcellularLocation>
</comment>
<dbReference type="GO" id="GO:0003677">
    <property type="term" value="F:DNA binding"/>
    <property type="evidence" value="ECO:0007669"/>
    <property type="project" value="InterPro"/>
</dbReference>